<organism evidence="2 3">
    <name type="scientific">Eleginops maclovinus</name>
    <name type="common">Patagonian blennie</name>
    <name type="synonym">Eleginus maclovinus</name>
    <dbReference type="NCBI Taxonomy" id="56733"/>
    <lineage>
        <taxon>Eukaryota</taxon>
        <taxon>Metazoa</taxon>
        <taxon>Chordata</taxon>
        <taxon>Craniata</taxon>
        <taxon>Vertebrata</taxon>
        <taxon>Euteleostomi</taxon>
        <taxon>Actinopterygii</taxon>
        <taxon>Neopterygii</taxon>
        <taxon>Teleostei</taxon>
        <taxon>Neoteleostei</taxon>
        <taxon>Acanthomorphata</taxon>
        <taxon>Eupercaria</taxon>
        <taxon>Perciformes</taxon>
        <taxon>Notothenioidei</taxon>
        <taxon>Eleginopidae</taxon>
        <taxon>Eleginops</taxon>
    </lineage>
</organism>
<comment type="caution">
    <text evidence="2">The sequence shown here is derived from an EMBL/GenBank/DDBJ whole genome shotgun (WGS) entry which is preliminary data.</text>
</comment>
<accession>A0AAN8APK6</accession>
<gene>
    <name evidence="2" type="ORF">PBY51_024999</name>
</gene>
<evidence type="ECO:0000313" key="2">
    <source>
        <dbReference type="EMBL" id="KAK5870356.1"/>
    </source>
</evidence>
<name>A0AAN8APK6_ELEMC</name>
<dbReference type="EMBL" id="JAUZQC010000006">
    <property type="protein sequence ID" value="KAK5870356.1"/>
    <property type="molecule type" value="Genomic_DNA"/>
</dbReference>
<evidence type="ECO:0000313" key="3">
    <source>
        <dbReference type="Proteomes" id="UP001346869"/>
    </source>
</evidence>
<feature type="region of interest" description="Disordered" evidence="1">
    <location>
        <begin position="19"/>
        <end position="48"/>
    </location>
</feature>
<reference evidence="2 3" key="2">
    <citation type="journal article" date="2023" name="Mol. Biol. Evol.">
        <title>Genomics of Secondarily Temperate Adaptation in the Only Non-Antarctic Icefish.</title>
        <authorList>
            <person name="Rivera-Colon A.G."/>
            <person name="Rayamajhi N."/>
            <person name="Minhas B.F."/>
            <person name="Madrigal G."/>
            <person name="Bilyk K.T."/>
            <person name="Yoon V."/>
            <person name="Hune M."/>
            <person name="Gregory S."/>
            <person name="Cheng C.H.C."/>
            <person name="Catchen J.M."/>
        </authorList>
    </citation>
    <scope>NUCLEOTIDE SEQUENCE [LARGE SCALE GENOMIC DNA]</scope>
    <source>
        <strain evidence="2">JMC-PN-2008</strain>
    </source>
</reference>
<proteinExistence type="predicted"/>
<dbReference type="Proteomes" id="UP001346869">
    <property type="component" value="Unassembled WGS sequence"/>
</dbReference>
<protein>
    <submittedName>
        <fullName evidence="2">Uncharacterized protein</fullName>
    </submittedName>
</protein>
<keyword evidence="3" id="KW-1185">Reference proteome</keyword>
<sequence length="109" mass="11498">MGPCSSPWPGAPPGATAAVSYLWSPQDPGPASRGTFGCPSLSSSSRSPMEDAFRHRGLLFLHSHWPLRCDDVTPAAPAALHGAAALRKHFQKQLSTARHGTDTQTPGII</sequence>
<evidence type="ECO:0000256" key="1">
    <source>
        <dbReference type="SAM" id="MobiDB-lite"/>
    </source>
</evidence>
<dbReference type="AlphaFoldDB" id="A0AAN8APK6"/>
<reference evidence="2 3" key="1">
    <citation type="journal article" date="2023" name="Genes (Basel)">
        <title>Chromosome-Level Genome Assembly and Circadian Gene Repertoire of the Patagonia Blennie Eleginops maclovinus-The Closest Ancestral Proxy of Antarctic Cryonotothenioids.</title>
        <authorList>
            <person name="Cheng C.C."/>
            <person name="Rivera-Colon A.G."/>
            <person name="Minhas B.F."/>
            <person name="Wilson L."/>
            <person name="Rayamajhi N."/>
            <person name="Vargas-Chacoff L."/>
            <person name="Catchen J.M."/>
        </authorList>
    </citation>
    <scope>NUCLEOTIDE SEQUENCE [LARGE SCALE GENOMIC DNA]</scope>
    <source>
        <strain evidence="2">JMC-PN-2008</strain>
    </source>
</reference>